<organism evidence="1">
    <name type="scientific">Thermogemmatispora argillosa</name>
    <dbReference type="NCBI Taxonomy" id="2045280"/>
    <lineage>
        <taxon>Bacteria</taxon>
        <taxon>Bacillati</taxon>
        <taxon>Chloroflexota</taxon>
        <taxon>Ktedonobacteria</taxon>
        <taxon>Thermogemmatisporales</taxon>
        <taxon>Thermogemmatisporaceae</taxon>
        <taxon>Thermogemmatispora</taxon>
    </lineage>
</organism>
<dbReference type="AlphaFoldDB" id="A0A455T8X5"/>
<dbReference type="EMBL" id="AP019377">
    <property type="protein sequence ID" value="BBH95896.1"/>
    <property type="molecule type" value="Genomic_DNA"/>
</dbReference>
<reference evidence="1" key="1">
    <citation type="submission" date="2018-12" db="EMBL/GenBank/DDBJ databases">
        <title>Novel natural products biosynthetic potential of the class Ktedonobacteria.</title>
        <authorList>
            <person name="Zheng Y."/>
            <person name="Saitou A."/>
            <person name="Wang C.M."/>
            <person name="Toyoda A."/>
            <person name="Minakuchi Y."/>
            <person name="Sekiguchi Y."/>
            <person name="Ueda K."/>
            <person name="Takano H."/>
            <person name="Sakai Y."/>
            <person name="Yokota A."/>
            <person name="Yabe S."/>
        </authorList>
    </citation>
    <scope>NUCLEOTIDE SEQUENCE</scope>
    <source>
        <strain evidence="1">A3-2</strain>
    </source>
</reference>
<sequence length="416" mass="48441">METKGERLRSLFISPNRVVETVQAVRGLVPLRQFRLLFPLWRVSISGRQYERRPYELLERFFERAIGEAELRTATELERFFGLPPAAVTKMLTFLRTMGHVSGDDEHLSLSELGRASLQSGQFLRPLESQRLLYFEAFNSQPLPRSYYEHESLILSEVEAARLSDRTITRLYSGPQGLYFDPDRLRELAHRADREEYNLPSELELGTHPIRQVARAYFPLTVVEAHAYDEGYRHVMERRFLALSPVAGYRDLFFERLIESQPAIAYAFPELDERKVCEAIERYASRQGLQLPQEAQIMRSAAGLWQLVLSPDLFKAANAERQGLRVSDVGNVRQEEGYFFQLWCEERELRYRSVLEQTLLFVERQQRRRQALFRGSILQVMRHVCQRLAVPVPAWSELEAFARAQGRADLLEELEA</sequence>
<accession>A0A455T8X5</accession>
<protein>
    <submittedName>
        <fullName evidence="1">Uncharacterized protein</fullName>
    </submittedName>
</protein>
<evidence type="ECO:0000313" key="1">
    <source>
        <dbReference type="EMBL" id="BBH95896.1"/>
    </source>
</evidence>
<gene>
    <name evidence="1" type="ORF">KTA_40950</name>
</gene>
<proteinExistence type="predicted"/>
<name>A0A455T8X5_9CHLR</name>